<dbReference type="RefSeq" id="WP_109839829.1">
    <property type="nucleotide sequence ID" value="NZ_QGKM01000104.1"/>
</dbReference>
<dbReference type="AlphaFoldDB" id="A0A317C0R3"/>
<name>A0A317C0R3_9GAMM</name>
<gene>
    <name evidence="1" type="ORF">DKW60_22095</name>
</gene>
<keyword evidence="2" id="KW-1185">Reference proteome</keyword>
<evidence type="ECO:0000313" key="2">
    <source>
        <dbReference type="Proteomes" id="UP000245539"/>
    </source>
</evidence>
<reference evidence="1 2" key="1">
    <citation type="submission" date="2018-05" db="EMBL/GenBank/DDBJ databases">
        <title>Leucothrix arctica sp. nov., isolated from Arctic seawater.</title>
        <authorList>
            <person name="Choi A."/>
            <person name="Baek K."/>
        </authorList>
    </citation>
    <scope>NUCLEOTIDE SEQUENCE [LARGE SCALE GENOMIC DNA]</scope>
    <source>
        <strain evidence="1 2">JCM 18388</strain>
    </source>
</reference>
<dbReference type="EMBL" id="QGKM01000104">
    <property type="protein sequence ID" value="PWQ92244.1"/>
    <property type="molecule type" value="Genomic_DNA"/>
</dbReference>
<comment type="caution">
    <text evidence="1">The sequence shown here is derived from an EMBL/GenBank/DDBJ whole genome shotgun (WGS) entry which is preliminary data.</text>
</comment>
<proteinExistence type="predicted"/>
<accession>A0A317C0R3</accession>
<protein>
    <submittedName>
        <fullName evidence="1">Uncharacterized protein</fullName>
    </submittedName>
</protein>
<dbReference type="Proteomes" id="UP000245539">
    <property type="component" value="Unassembled WGS sequence"/>
</dbReference>
<sequence>MNHTQNWFVWNCFIEEENLPPTFIYGYAVETFIENNNLLTPQTEQLIAGRKVYFVQEIVSPRDFRDRFTSESLEIAEQVIPVYFQKNVIQQRLGHYAPASLSLTVKNPKELSERLGESDEFIAALLATLEKRLVFPFGTKNTMSD</sequence>
<organism evidence="1 2">
    <name type="scientific">Leucothrix pacifica</name>
    <dbReference type="NCBI Taxonomy" id="1247513"/>
    <lineage>
        <taxon>Bacteria</taxon>
        <taxon>Pseudomonadati</taxon>
        <taxon>Pseudomonadota</taxon>
        <taxon>Gammaproteobacteria</taxon>
        <taxon>Thiotrichales</taxon>
        <taxon>Thiotrichaceae</taxon>
        <taxon>Leucothrix</taxon>
    </lineage>
</organism>
<evidence type="ECO:0000313" key="1">
    <source>
        <dbReference type="EMBL" id="PWQ92244.1"/>
    </source>
</evidence>